<feature type="compositionally biased region" description="Gly residues" evidence="1">
    <location>
        <begin position="384"/>
        <end position="395"/>
    </location>
</feature>
<dbReference type="HOGENOM" id="CLU_698123_0_0_11"/>
<reference evidence="3" key="1">
    <citation type="submission" date="2012-10" db="EMBL/GenBank/DDBJ databases">
        <title>The complete genome sequence of Streptomyces collinus Tu 365.</title>
        <authorList>
            <person name="Ruckert C."/>
            <person name="Szczepanowski R."/>
            <person name="Goesmann A."/>
            <person name="Pross E.K."/>
            <person name="Musiol E.M."/>
            <person name="Blin K."/>
            <person name="Wohlleben W."/>
            <person name="Puhler A."/>
            <person name="Weber T."/>
            <person name="Kalinowski J."/>
        </authorList>
    </citation>
    <scope>NUCLEOTIDE SEQUENCE [LARGE SCALE GENOMIC DNA]</scope>
    <source>
        <strain evidence="3">DSM 40733 / Tue 365</strain>
    </source>
</reference>
<dbReference type="RefSeq" id="WP_020938587.1">
    <property type="nucleotide sequence ID" value="NC_021985.1"/>
</dbReference>
<dbReference type="STRING" id="1214242.B446_06395"/>
<dbReference type="PANTHER" id="PTHR34839">
    <property type="entry name" value="CS DOMAIN-CONTAINING PROTEIN"/>
    <property type="match status" value="1"/>
</dbReference>
<evidence type="ECO:0000313" key="3">
    <source>
        <dbReference type="Proteomes" id="UP000015423"/>
    </source>
</evidence>
<protein>
    <submittedName>
        <fullName evidence="2">Uncharacterized protein</fullName>
    </submittedName>
</protein>
<gene>
    <name evidence="2" type="ORF">B446_06395</name>
</gene>
<dbReference type="AlphaFoldDB" id="S5UMA9"/>
<name>S5UMA9_STRC3</name>
<dbReference type="EMBL" id="CP006259">
    <property type="protein sequence ID" value="AGS68103.1"/>
    <property type="molecule type" value="Genomic_DNA"/>
</dbReference>
<evidence type="ECO:0000313" key="2">
    <source>
        <dbReference type="EMBL" id="AGS68103.1"/>
    </source>
</evidence>
<dbReference type="eggNOG" id="ENOG5033888">
    <property type="taxonomic scope" value="Bacteria"/>
</dbReference>
<dbReference type="KEGG" id="sci:B446_06395"/>
<accession>S5UMA9</accession>
<dbReference type="PATRIC" id="fig|1214242.5.peg.1327"/>
<keyword evidence="3" id="KW-1185">Reference proteome</keyword>
<organism evidence="2 3">
    <name type="scientific">Streptomyces collinus (strain DSM 40733 / Tue 365)</name>
    <dbReference type="NCBI Taxonomy" id="1214242"/>
    <lineage>
        <taxon>Bacteria</taxon>
        <taxon>Bacillati</taxon>
        <taxon>Actinomycetota</taxon>
        <taxon>Actinomycetes</taxon>
        <taxon>Kitasatosporales</taxon>
        <taxon>Streptomycetaceae</taxon>
        <taxon>Streptomyces</taxon>
    </lineage>
</organism>
<dbReference type="Proteomes" id="UP000015423">
    <property type="component" value="Chromosome"/>
</dbReference>
<reference evidence="2 3" key="2">
    <citation type="journal article" date="2013" name="J. Biotechnol.">
        <title>Complete genome sequence of the kirromycin producer Streptomyces collinus Tu 365 consisting of a linear chromosome and two linear plasmids.</title>
        <authorList>
            <person name="Ruckert C."/>
            <person name="Szczepanowski R."/>
            <person name="Albersmeier A."/>
            <person name="Goesmann A."/>
            <person name="Iftime D."/>
            <person name="Musiol E.M."/>
            <person name="Blin K."/>
            <person name="Wohlleben W."/>
            <person name="Puhler A."/>
            <person name="Kalinowski J."/>
            <person name="Weber T."/>
        </authorList>
    </citation>
    <scope>NUCLEOTIDE SEQUENCE [LARGE SCALE GENOMIC DNA]</scope>
    <source>
        <strain evidence="3">DSM 40733 / Tue 365</strain>
    </source>
</reference>
<sequence length="395" mass="41918">MSSTAGDPPLSSPAGGTGGDALARPLVTGVTRLVVGLADIAAQTVAAARPRYRRPGRPGPLGDAVLGLALEVQRRSVSAVADTADRAGNWARATTRLLVPPTVLHAVDRRVAHWSARGAAERERARNEARPLARAVVRALTAAVVDEIDLDAVTDRLDVDRIARRIDLDAVLSRLDLDAVLARVDVDALLARVDVDTLLSRVDLDAVAGRLDVDRVAGRIDPDALLSRLDLDAVLARIDLDAALARVDLDALLARVDLDAVIGHVDVDGVIDRVDVDAVVDRVDLDAVADRLDVDRVARRLDIDAVLARVDLLTYTERVLEDLDVGRIVRDTGGSITAETLDTFREQNARADRFVDRIAERLLHRGGPDGDGAGPESRPPPGGRPGDPGGGAEAP</sequence>
<proteinExistence type="predicted"/>
<dbReference type="PANTHER" id="PTHR34839:SF1">
    <property type="entry name" value="MYOSIN-9-LIKE"/>
    <property type="match status" value="1"/>
</dbReference>
<evidence type="ECO:0000256" key="1">
    <source>
        <dbReference type="SAM" id="MobiDB-lite"/>
    </source>
</evidence>
<feature type="region of interest" description="Disordered" evidence="1">
    <location>
        <begin position="363"/>
        <end position="395"/>
    </location>
</feature>